<evidence type="ECO:0000256" key="1">
    <source>
        <dbReference type="SAM" id="Phobius"/>
    </source>
</evidence>
<dbReference type="AlphaFoldDB" id="A0A0F9F835"/>
<comment type="caution">
    <text evidence="2">The sequence shown here is derived from an EMBL/GenBank/DDBJ whole genome shotgun (WGS) entry which is preliminary data.</text>
</comment>
<sequence>MQSVNKKIWLMFLISFFLVSSVSAALTFEQSKDIDLKITCINAGFCTAAAQCNVSVFNPSQVALLDGVQATQSASLAFYNITLNSTQTSELGTYSVGGFCKDGSVTQVVDFDFDVTADGKEFQAFPNQFGVILLGFILIMFGLSNSRFSLLKHMGAIILMVMGVLTIFPGYNFINHTNLFGLALGSILIAIGFYFLLEDSFSREEQERSFDQPQGDEEVDDD</sequence>
<keyword evidence="1" id="KW-0812">Transmembrane</keyword>
<feature type="transmembrane region" description="Helical" evidence="1">
    <location>
        <begin position="155"/>
        <end position="174"/>
    </location>
</feature>
<keyword evidence="1" id="KW-1133">Transmembrane helix</keyword>
<evidence type="ECO:0000313" key="2">
    <source>
        <dbReference type="EMBL" id="KKL53380.1"/>
    </source>
</evidence>
<accession>A0A0F9F835</accession>
<name>A0A0F9F835_9ZZZZ</name>
<proteinExistence type="predicted"/>
<gene>
    <name evidence="2" type="ORF">LCGC14_2276010</name>
</gene>
<feature type="transmembrane region" description="Helical" evidence="1">
    <location>
        <begin position="125"/>
        <end position="143"/>
    </location>
</feature>
<feature type="transmembrane region" description="Helical" evidence="1">
    <location>
        <begin position="180"/>
        <end position="197"/>
    </location>
</feature>
<protein>
    <submittedName>
        <fullName evidence="2">Uncharacterized protein</fullName>
    </submittedName>
</protein>
<dbReference type="EMBL" id="LAZR01031566">
    <property type="protein sequence ID" value="KKL53380.1"/>
    <property type="molecule type" value="Genomic_DNA"/>
</dbReference>
<reference evidence="2" key="1">
    <citation type="journal article" date="2015" name="Nature">
        <title>Complex archaea that bridge the gap between prokaryotes and eukaryotes.</title>
        <authorList>
            <person name="Spang A."/>
            <person name="Saw J.H."/>
            <person name="Jorgensen S.L."/>
            <person name="Zaremba-Niedzwiedzka K."/>
            <person name="Martijn J."/>
            <person name="Lind A.E."/>
            <person name="van Eijk R."/>
            <person name="Schleper C."/>
            <person name="Guy L."/>
            <person name="Ettema T.J."/>
        </authorList>
    </citation>
    <scope>NUCLEOTIDE SEQUENCE</scope>
</reference>
<keyword evidence="1" id="KW-0472">Membrane</keyword>
<organism evidence="2">
    <name type="scientific">marine sediment metagenome</name>
    <dbReference type="NCBI Taxonomy" id="412755"/>
    <lineage>
        <taxon>unclassified sequences</taxon>
        <taxon>metagenomes</taxon>
        <taxon>ecological metagenomes</taxon>
    </lineage>
</organism>